<sequence>MTLLKESVKKTGYTDIDELLTNTHNVLQDVDQLQKEIEAALKYKPSNSRSRTSKWRIRFKR</sequence>
<reference evidence="1 2" key="1">
    <citation type="submission" date="2024-09" db="EMBL/GenBank/DDBJ databases">
        <authorList>
            <person name="Sun Q."/>
            <person name="Mori K."/>
        </authorList>
    </citation>
    <scope>NUCLEOTIDE SEQUENCE [LARGE SCALE GENOMIC DNA]</scope>
    <source>
        <strain evidence="1 2">CGMCC 1.9126</strain>
    </source>
</reference>
<accession>A0ABV6KVJ4</accession>
<evidence type="ECO:0000313" key="2">
    <source>
        <dbReference type="Proteomes" id="UP001589738"/>
    </source>
</evidence>
<comment type="caution">
    <text evidence="1">The sequence shown here is derived from an EMBL/GenBank/DDBJ whole genome shotgun (WGS) entry which is preliminary data.</text>
</comment>
<organism evidence="1 2">
    <name type="scientific">Robertmurraya beringensis</name>
    <dbReference type="NCBI Taxonomy" id="641660"/>
    <lineage>
        <taxon>Bacteria</taxon>
        <taxon>Bacillati</taxon>
        <taxon>Bacillota</taxon>
        <taxon>Bacilli</taxon>
        <taxon>Bacillales</taxon>
        <taxon>Bacillaceae</taxon>
        <taxon>Robertmurraya</taxon>
    </lineage>
</organism>
<gene>
    <name evidence="1" type="ORF">ACFFHF_17085</name>
</gene>
<keyword evidence="2" id="KW-1185">Reference proteome</keyword>
<dbReference type="EMBL" id="JBHLUU010000114">
    <property type="protein sequence ID" value="MFC0476920.1"/>
    <property type="molecule type" value="Genomic_DNA"/>
</dbReference>
<protein>
    <submittedName>
        <fullName evidence="1">Uncharacterized protein</fullName>
    </submittedName>
</protein>
<name>A0ABV6KVJ4_9BACI</name>
<dbReference type="Proteomes" id="UP001589738">
    <property type="component" value="Unassembled WGS sequence"/>
</dbReference>
<evidence type="ECO:0000313" key="1">
    <source>
        <dbReference type="EMBL" id="MFC0476920.1"/>
    </source>
</evidence>
<dbReference type="RefSeq" id="WP_160548316.1">
    <property type="nucleotide sequence ID" value="NZ_JBHLUU010000114.1"/>
</dbReference>
<proteinExistence type="predicted"/>